<dbReference type="GO" id="GO:0007234">
    <property type="term" value="P:osmosensory signaling via phosphorelay pathway"/>
    <property type="evidence" value="ECO:0007669"/>
    <property type="project" value="TreeGrafter"/>
</dbReference>
<keyword evidence="12" id="KW-1133">Transmembrane helix</keyword>
<dbReference type="PROSITE" id="PS50885">
    <property type="entry name" value="HAMP"/>
    <property type="match status" value="1"/>
</dbReference>
<dbReference type="InterPro" id="IPR050351">
    <property type="entry name" value="BphY/WalK/GraS-like"/>
</dbReference>
<protein>
    <recommendedName>
        <fullName evidence="3">histidine kinase</fullName>
        <ecNumber evidence="3">2.7.13.3</ecNumber>
    </recommendedName>
</protein>
<dbReference type="GeneID" id="66536638"/>
<evidence type="ECO:0000256" key="11">
    <source>
        <dbReference type="ARBA" id="ARBA00023136"/>
    </source>
</evidence>
<accession>A0A1D2KP12</accession>
<organism evidence="15 16">
    <name type="scientific">Brochothrix thermosphacta</name>
    <name type="common">Microbacterium thermosphactum</name>
    <dbReference type="NCBI Taxonomy" id="2756"/>
    <lineage>
        <taxon>Bacteria</taxon>
        <taxon>Bacillati</taxon>
        <taxon>Bacillota</taxon>
        <taxon>Bacilli</taxon>
        <taxon>Bacillales</taxon>
        <taxon>Listeriaceae</taxon>
        <taxon>Brochothrix</taxon>
    </lineage>
</organism>
<evidence type="ECO:0000259" key="13">
    <source>
        <dbReference type="PROSITE" id="PS50109"/>
    </source>
</evidence>
<dbReference type="PANTHER" id="PTHR42878:SF3">
    <property type="entry name" value="HISTIDINE PROTEIN KINASE SAES"/>
    <property type="match status" value="1"/>
</dbReference>
<dbReference type="SMART" id="SM00387">
    <property type="entry name" value="HATPase_c"/>
    <property type="match status" value="1"/>
</dbReference>
<dbReference type="AlphaFoldDB" id="A0A1D2KP12"/>
<dbReference type="EC" id="2.7.13.3" evidence="3"/>
<feature type="transmembrane region" description="Helical" evidence="12">
    <location>
        <begin position="12"/>
        <end position="36"/>
    </location>
</feature>
<dbReference type="EMBL" id="CP023483">
    <property type="protein sequence ID" value="ATF26645.1"/>
    <property type="molecule type" value="Genomic_DNA"/>
</dbReference>
<keyword evidence="9" id="KW-0067">ATP-binding</keyword>
<keyword evidence="12" id="KW-0812">Transmembrane</keyword>
<dbReference type="InterPro" id="IPR004358">
    <property type="entry name" value="Sig_transdc_His_kin-like_C"/>
</dbReference>
<dbReference type="RefSeq" id="WP_029091182.1">
    <property type="nucleotide sequence ID" value="NZ_CP016839.1"/>
</dbReference>
<dbReference type="Gene3D" id="1.10.287.130">
    <property type="match status" value="1"/>
</dbReference>
<feature type="domain" description="HAMP" evidence="14">
    <location>
        <begin position="195"/>
        <end position="247"/>
    </location>
</feature>
<dbReference type="SMART" id="SM00304">
    <property type="entry name" value="HAMP"/>
    <property type="match status" value="1"/>
</dbReference>
<keyword evidence="10" id="KW-0902">Two-component regulatory system</keyword>
<evidence type="ECO:0000256" key="8">
    <source>
        <dbReference type="ARBA" id="ARBA00022777"/>
    </source>
</evidence>
<keyword evidence="7" id="KW-0547">Nucleotide-binding</keyword>
<dbReference type="CDD" id="cd00082">
    <property type="entry name" value="HisKA"/>
    <property type="match status" value="1"/>
</dbReference>
<dbReference type="PRINTS" id="PR00344">
    <property type="entry name" value="BCTRLSENSOR"/>
</dbReference>
<dbReference type="InterPro" id="IPR003594">
    <property type="entry name" value="HATPase_dom"/>
</dbReference>
<dbReference type="PROSITE" id="PS50109">
    <property type="entry name" value="HIS_KIN"/>
    <property type="match status" value="1"/>
</dbReference>
<dbReference type="SUPFAM" id="SSF55874">
    <property type="entry name" value="ATPase domain of HSP90 chaperone/DNA topoisomerase II/histidine kinase"/>
    <property type="match status" value="1"/>
</dbReference>
<evidence type="ECO:0000256" key="7">
    <source>
        <dbReference type="ARBA" id="ARBA00022741"/>
    </source>
</evidence>
<evidence type="ECO:0000256" key="5">
    <source>
        <dbReference type="ARBA" id="ARBA00022553"/>
    </source>
</evidence>
<evidence type="ECO:0000313" key="16">
    <source>
        <dbReference type="Proteomes" id="UP000243591"/>
    </source>
</evidence>
<feature type="transmembrane region" description="Helical" evidence="12">
    <location>
        <begin position="176"/>
        <end position="195"/>
    </location>
</feature>
<dbReference type="SUPFAM" id="SSF47384">
    <property type="entry name" value="Homodimeric domain of signal transducing histidine kinase"/>
    <property type="match status" value="1"/>
</dbReference>
<dbReference type="SUPFAM" id="SSF158472">
    <property type="entry name" value="HAMP domain-like"/>
    <property type="match status" value="1"/>
</dbReference>
<evidence type="ECO:0000256" key="2">
    <source>
        <dbReference type="ARBA" id="ARBA00004651"/>
    </source>
</evidence>
<evidence type="ECO:0000313" key="15">
    <source>
        <dbReference type="EMBL" id="ATF26645.1"/>
    </source>
</evidence>
<proteinExistence type="predicted"/>
<reference evidence="15 16" key="1">
    <citation type="submission" date="2017-09" db="EMBL/GenBank/DDBJ databases">
        <title>Complete Genome Sequences of Two Strains of the Meat Spoilage Bacterium Brochothrix thermosphacta Isolated from Ground Chicken.</title>
        <authorList>
            <person name="Paoli G.C."/>
            <person name="Wijey C."/>
            <person name="Chen C.-Y."/>
            <person name="Nguyen L."/>
            <person name="Yan X."/>
            <person name="Irwin P.L."/>
        </authorList>
    </citation>
    <scope>NUCLEOTIDE SEQUENCE [LARGE SCALE GENOMIC DNA]</scope>
    <source>
        <strain evidence="15 16">BI</strain>
    </source>
</reference>
<dbReference type="InterPro" id="IPR036097">
    <property type="entry name" value="HisK_dim/P_sf"/>
</dbReference>
<dbReference type="Proteomes" id="UP000243591">
    <property type="component" value="Chromosome"/>
</dbReference>
<keyword evidence="8 15" id="KW-0418">Kinase</keyword>
<dbReference type="Gene3D" id="3.30.450.20">
    <property type="entry name" value="PAS domain"/>
    <property type="match status" value="1"/>
</dbReference>
<keyword evidence="6" id="KW-0808">Transferase</keyword>
<evidence type="ECO:0000256" key="12">
    <source>
        <dbReference type="SAM" id="Phobius"/>
    </source>
</evidence>
<dbReference type="SMART" id="SM00388">
    <property type="entry name" value="HisKA"/>
    <property type="match status" value="1"/>
</dbReference>
<dbReference type="Gene3D" id="3.30.565.10">
    <property type="entry name" value="Histidine kinase-like ATPase, C-terminal domain"/>
    <property type="match status" value="1"/>
</dbReference>
<dbReference type="CDD" id="cd06225">
    <property type="entry name" value="HAMP"/>
    <property type="match status" value="1"/>
</dbReference>
<dbReference type="STRING" id="2756.BFR44_11045"/>
<evidence type="ECO:0000259" key="14">
    <source>
        <dbReference type="PROSITE" id="PS50885"/>
    </source>
</evidence>
<dbReference type="GO" id="GO:0030295">
    <property type="term" value="F:protein kinase activator activity"/>
    <property type="evidence" value="ECO:0007669"/>
    <property type="project" value="TreeGrafter"/>
</dbReference>
<feature type="domain" description="Histidine kinase" evidence="13">
    <location>
        <begin position="370"/>
        <end position="592"/>
    </location>
</feature>
<evidence type="ECO:0000256" key="4">
    <source>
        <dbReference type="ARBA" id="ARBA00022475"/>
    </source>
</evidence>
<dbReference type="InterPro" id="IPR003661">
    <property type="entry name" value="HisK_dim/P_dom"/>
</dbReference>
<dbReference type="Gene3D" id="1.10.8.500">
    <property type="entry name" value="HAMP domain in histidine kinase"/>
    <property type="match status" value="1"/>
</dbReference>
<evidence type="ECO:0000256" key="10">
    <source>
        <dbReference type="ARBA" id="ARBA00023012"/>
    </source>
</evidence>
<dbReference type="KEGG" id="bths:CNY62_09750"/>
<dbReference type="GO" id="GO:0000156">
    <property type="term" value="F:phosphorelay response regulator activity"/>
    <property type="evidence" value="ECO:0007669"/>
    <property type="project" value="TreeGrafter"/>
</dbReference>
<dbReference type="InterPro" id="IPR005467">
    <property type="entry name" value="His_kinase_dom"/>
</dbReference>
<name>A0A1D2KP12_BROTH</name>
<dbReference type="GO" id="GO:0000155">
    <property type="term" value="F:phosphorelay sensor kinase activity"/>
    <property type="evidence" value="ECO:0007669"/>
    <property type="project" value="InterPro"/>
</dbReference>
<dbReference type="Pfam" id="PF00512">
    <property type="entry name" value="HisKA"/>
    <property type="match status" value="1"/>
</dbReference>
<dbReference type="OrthoDB" id="9813151at2"/>
<comment type="subcellular location">
    <subcellularLocation>
        <location evidence="2">Cell membrane</location>
        <topology evidence="2">Multi-pass membrane protein</topology>
    </subcellularLocation>
</comment>
<dbReference type="Pfam" id="PF02518">
    <property type="entry name" value="HATPase_c"/>
    <property type="match status" value="1"/>
</dbReference>
<dbReference type="PANTHER" id="PTHR42878">
    <property type="entry name" value="TWO-COMPONENT HISTIDINE KINASE"/>
    <property type="match status" value="1"/>
</dbReference>
<dbReference type="FunFam" id="3.30.565.10:FF:000006">
    <property type="entry name" value="Sensor histidine kinase WalK"/>
    <property type="match status" value="1"/>
</dbReference>
<dbReference type="GO" id="GO:0005524">
    <property type="term" value="F:ATP binding"/>
    <property type="evidence" value="ECO:0007669"/>
    <property type="project" value="UniProtKB-KW"/>
</dbReference>
<keyword evidence="4" id="KW-1003">Cell membrane</keyword>
<dbReference type="GO" id="GO:0005886">
    <property type="term" value="C:plasma membrane"/>
    <property type="evidence" value="ECO:0007669"/>
    <property type="project" value="UniProtKB-SubCell"/>
</dbReference>
<dbReference type="CDD" id="cd00075">
    <property type="entry name" value="HATPase"/>
    <property type="match status" value="1"/>
</dbReference>
<evidence type="ECO:0000256" key="1">
    <source>
        <dbReference type="ARBA" id="ARBA00000085"/>
    </source>
</evidence>
<keyword evidence="16" id="KW-1185">Reference proteome</keyword>
<keyword evidence="11 12" id="KW-0472">Membrane</keyword>
<gene>
    <name evidence="15" type="ORF">CNY62_09750</name>
</gene>
<dbReference type="InterPro" id="IPR003660">
    <property type="entry name" value="HAMP_dom"/>
</dbReference>
<sequence length="603" mass="67936">MKQFFISVVGKLWVTIILLSTIGLTIIVLLLIQIFIQSNLKDNKQLLQQTTTQIVQMVDKHYDNKAIQTQALDMLPKNMNALIVFPDEKELFHSANEHALSTKMLEKLREEIKGNSNKTNFQKIELQDEQRGEKISLYVSSASFESPNGKSKGDIYVFKSNQDIYKSVVTMSQTVAVFYFLSIIAVTVFALFLSTRIAAPIRAMRNAASQIASGDFDIKVQIVSNDEIADLGRSFNRMGRDLKANIQTIEAEKDQLSGLLGAMADGVIRFSREGKMMLKNPPADIFLSKWQASTDNLDKSAIPPVLADAIQEALASQSTQEVEIDIDNYSYAAVLTLIRDESGELNVIVITRDYTELKRMIKMRIDFISNVSHELKTPLSMMTGYSEAIIDGVAESKEEIIEFSTIINEEANRLARLVNDLLDVTRMESGFVDLNLNFQELRPLVEKVLYNYENFAMEHKVEMISEFETADFVYNFDADRMHQVFVNLISNALRYASDLEHGGQVTIKQYVTDYFVVLDIIDNGPGITAEDLPYVFDRFYKADKARKRHKTVGTGIGLAIVKSIIEAHNGRISVLSNYGEGTTFRIELPLLAKSTLTIDKGEK</sequence>
<dbReference type="Pfam" id="PF00672">
    <property type="entry name" value="HAMP"/>
    <property type="match status" value="1"/>
</dbReference>
<comment type="catalytic activity">
    <reaction evidence="1">
        <text>ATP + protein L-histidine = ADP + protein N-phospho-L-histidine.</text>
        <dbReference type="EC" id="2.7.13.3"/>
    </reaction>
</comment>
<evidence type="ECO:0000256" key="6">
    <source>
        <dbReference type="ARBA" id="ARBA00022679"/>
    </source>
</evidence>
<dbReference type="FunFam" id="1.10.287.130:FF:000001">
    <property type="entry name" value="Two-component sensor histidine kinase"/>
    <property type="match status" value="1"/>
</dbReference>
<evidence type="ECO:0000256" key="9">
    <source>
        <dbReference type="ARBA" id="ARBA00022840"/>
    </source>
</evidence>
<keyword evidence="5" id="KW-0597">Phosphoprotein</keyword>
<dbReference type="InterPro" id="IPR036890">
    <property type="entry name" value="HATPase_C_sf"/>
</dbReference>
<evidence type="ECO:0000256" key="3">
    <source>
        <dbReference type="ARBA" id="ARBA00012438"/>
    </source>
</evidence>